<keyword evidence="1" id="KW-0808">Transferase</keyword>
<keyword evidence="1" id="KW-0418">Kinase</keyword>
<organism evidence="1">
    <name type="scientific">Podoviridae sp. ctXBg1</name>
    <dbReference type="NCBI Taxonomy" id="2827739"/>
    <lineage>
        <taxon>Viruses</taxon>
        <taxon>Duplodnaviria</taxon>
        <taxon>Heunggongvirae</taxon>
        <taxon>Uroviricota</taxon>
        <taxon>Caudoviricetes</taxon>
    </lineage>
</organism>
<evidence type="ECO:0000313" key="1">
    <source>
        <dbReference type="EMBL" id="DAF53432.1"/>
    </source>
</evidence>
<proteinExistence type="predicted"/>
<dbReference type="Pfam" id="PF11753">
    <property type="entry name" value="DUF3310"/>
    <property type="match status" value="1"/>
</dbReference>
<sequence>MSDLVNHPAHYEEQSIRLEPIDFCERLPFCLGNTIKYCFRAGHKEGASEVQDLKKALWYLKRQSESHFSLRLSDSERHELSYWYACFLKDKGVLGATVKKYYETPVRYNFSFWTALQECIENRIKVLIALEEVRRSNPVEDKK</sequence>
<protein>
    <submittedName>
        <fullName evidence="1">Nucelotide kinase</fullName>
    </submittedName>
</protein>
<dbReference type="GO" id="GO:0016301">
    <property type="term" value="F:kinase activity"/>
    <property type="evidence" value="ECO:0007669"/>
    <property type="project" value="UniProtKB-KW"/>
</dbReference>
<reference evidence="1" key="1">
    <citation type="journal article" date="2021" name="Proc. Natl. Acad. Sci. U.S.A.">
        <title>A Catalog of Tens of Thousands of Viruses from Human Metagenomes Reveals Hidden Associations with Chronic Diseases.</title>
        <authorList>
            <person name="Tisza M.J."/>
            <person name="Buck C.B."/>
        </authorList>
    </citation>
    <scope>NUCLEOTIDE SEQUENCE</scope>
    <source>
        <strain evidence="1">CtXBg1</strain>
    </source>
</reference>
<accession>A0A8S5SR71</accession>
<dbReference type="InterPro" id="IPR021739">
    <property type="entry name" value="SaV-like"/>
</dbReference>
<name>A0A8S5SR71_9CAUD</name>
<dbReference type="EMBL" id="BK032653">
    <property type="protein sequence ID" value="DAF53432.1"/>
    <property type="molecule type" value="Genomic_DNA"/>
</dbReference>